<dbReference type="Pfam" id="PF03572">
    <property type="entry name" value="Peptidase_S41"/>
    <property type="match status" value="1"/>
</dbReference>
<dbReference type="AlphaFoldDB" id="A0A1H3Y6L2"/>
<reference evidence="2 3" key="1">
    <citation type="submission" date="2016-10" db="EMBL/GenBank/DDBJ databases">
        <authorList>
            <person name="de Groot N.N."/>
        </authorList>
    </citation>
    <scope>NUCLEOTIDE SEQUENCE [LARGE SCALE GENOMIC DNA]</scope>
    <source>
        <strain evidence="2 3">DSM 23581</strain>
    </source>
</reference>
<keyword evidence="3" id="KW-1185">Reference proteome</keyword>
<dbReference type="Proteomes" id="UP000198820">
    <property type="component" value="Unassembled WGS sequence"/>
</dbReference>
<dbReference type="Gene3D" id="2.30.42.10">
    <property type="match status" value="1"/>
</dbReference>
<gene>
    <name evidence="2" type="ORF">SAMN05421540_10332</name>
</gene>
<proteinExistence type="predicted"/>
<evidence type="ECO:0000259" key="1">
    <source>
        <dbReference type="SMART" id="SM00245"/>
    </source>
</evidence>
<sequence>MKIRYLFIFLMSLSIISCKDDFDDIIEPTETIDIQNFVWRAMNDFYLYKADSPDLGNDRFSTQEEFINYLKSYNSPENLFEDLLATQDRFSIIVSDYTALENSLSGVNQSTGLRITYLQQSGSNQVYGFIRYVLPGSSADEKGLERGMIFNKINDETLTIDSNFLELTSGNSYTIQLAQFVDDELVSIDQSVILEKRVIQENPVHYSEVLNFDTAKIGYLVYNNFRGDFDSELNAVFQNFNANNVDELIIDLRYNSGGSVESCKDLASMITGQFNNQVFARQIYNSNFDPDELFFDSTIRSGESINSLNLSKVYILTSRNSASASELLINSLNAYIDVVQIGETTVGKFEASRTLYDSPNYNKSNANIGHTYALQPLISKLENANGQGDYAEGLIPQFQKTEDFRDAKAFGDTSESLLSEALNIIGVARSKPSKINQQEVEVIFEDHQNKPNYQKMYLD</sequence>
<organism evidence="2 3">
    <name type="scientific">Psychroflexus halocasei</name>
    <dbReference type="NCBI Taxonomy" id="908615"/>
    <lineage>
        <taxon>Bacteria</taxon>
        <taxon>Pseudomonadati</taxon>
        <taxon>Bacteroidota</taxon>
        <taxon>Flavobacteriia</taxon>
        <taxon>Flavobacteriales</taxon>
        <taxon>Flavobacteriaceae</taxon>
        <taxon>Psychroflexus</taxon>
    </lineage>
</organism>
<dbReference type="EMBL" id="FNQF01000003">
    <property type="protein sequence ID" value="SEA06524.1"/>
    <property type="molecule type" value="Genomic_DNA"/>
</dbReference>
<dbReference type="InterPro" id="IPR005151">
    <property type="entry name" value="Tail-specific_protease"/>
</dbReference>
<dbReference type="InterPro" id="IPR036034">
    <property type="entry name" value="PDZ_sf"/>
</dbReference>
<dbReference type="InterPro" id="IPR029045">
    <property type="entry name" value="ClpP/crotonase-like_dom_sf"/>
</dbReference>
<name>A0A1H3Y6L2_9FLAO</name>
<dbReference type="PROSITE" id="PS51257">
    <property type="entry name" value="PROKAR_LIPOPROTEIN"/>
    <property type="match status" value="1"/>
</dbReference>
<dbReference type="GO" id="GO:0004175">
    <property type="term" value="F:endopeptidase activity"/>
    <property type="evidence" value="ECO:0007669"/>
    <property type="project" value="TreeGrafter"/>
</dbReference>
<dbReference type="SUPFAM" id="SSF52096">
    <property type="entry name" value="ClpP/crotonase"/>
    <property type="match status" value="1"/>
</dbReference>
<accession>A0A1H3Y6L2</accession>
<dbReference type="Gene3D" id="3.30.750.170">
    <property type="match status" value="1"/>
</dbReference>
<dbReference type="CDD" id="cd07561">
    <property type="entry name" value="Peptidase_S41_CPP_like"/>
    <property type="match status" value="1"/>
</dbReference>
<dbReference type="SMART" id="SM00245">
    <property type="entry name" value="TSPc"/>
    <property type="match status" value="1"/>
</dbReference>
<evidence type="ECO:0000313" key="2">
    <source>
        <dbReference type="EMBL" id="SEA06524.1"/>
    </source>
</evidence>
<dbReference type="GO" id="GO:0030288">
    <property type="term" value="C:outer membrane-bounded periplasmic space"/>
    <property type="evidence" value="ECO:0007669"/>
    <property type="project" value="TreeGrafter"/>
</dbReference>
<dbReference type="PANTHER" id="PTHR32060:SF30">
    <property type="entry name" value="CARBOXY-TERMINAL PROCESSING PROTEASE CTPA"/>
    <property type="match status" value="1"/>
</dbReference>
<dbReference type="Gene3D" id="3.90.226.10">
    <property type="entry name" value="2-enoyl-CoA Hydratase, Chain A, domain 1"/>
    <property type="match status" value="1"/>
</dbReference>
<evidence type="ECO:0000313" key="3">
    <source>
        <dbReference type="Proteomes" id="UP000198820"/>
    </source>
</evidence>
<feature type="domain" description="Tail specific protease" evidence="1">
    <location>
        <begin position="187"/>
        <end position="401"/>
    </location>
</feature>
<dbReference type="InterPro" id="IPR041613">
    <property type="entry name" value="Pept_S41_N"/>
</dbReference>
<dbReference type="PANTHER" id="PTHR32060">
    <property type="entry name" value="TAIL-SPECIFIC PROTEASE"/>
    <property type="match status" value="1"/>
</dbReference>
<protein>
    <submittedName>
        <fullName evidence="2">Peptidase family S41</fullName>
    </submittedName>
</protein>
<dbReference type="Pfam" id="PF18294">
    <property type="entry name" value="Pept_S41_N"/>
    <property type="match status" value="1"/>
</dbReference>
<dbReference type="STRING" id="908615.SAMN05421540_10332"/>
<dbReference type="GO" id="GO:0008236">
    <property type="term" value="F:serine-type peptidase activity"/>
    <property type="evidence" value="ECO:0007669"/>
    <property type="project" value="InterPro"/>
</dbReference>
<dbReference type="GO" id="GO:0007165">
    <property type="term" value="P:signal transduction"/>
    <property type="evidence" value="ECO:0007669"/>
    <property type="project" value="TreeGrafter"/>
</dbReference>
<dbReference type="GO" id="GO:0006508">
    <property type="term" value="P:proteolysis"/>
    <property type="evidence" value="ECO:0007669"/>
    <property type="project" value="InterPro"/>
</dbReference>